<dbReference type="InterPro" id="IPR009210">
    <property type="entry name" value="ASCC1"/>
</dbReference>
<dbReference type="GO" id="GO:0005634">
    <property type="term" value="C:nucleus"/>
    <property type="evidence" value="ECO:0007669"/>
    <property type="project" value="TreeGrafter"/>
</dbReference>
<dbReference type="EMBL" id="RRYP01006336">
    <property type="protein sequence ID" value="TNV81282.1"/>
    <property type="molecule type" value="Genomic_DNA"/>
</dbReference>
<proteinExistence type="predicted"/>
<organism evidence="2 3">
    <name type="scientific">Halteria grandinella</name>
    <dbReference type="NCBI Taxonomy" id="5974"/>
    <lineage>
        <taxon>Eukaryota</taxon>
        <taxon>Sar</taxon>
        <taxon>Alveolata</taxon>
        <taxon>Ciliophora</taxon>
        <taxon>Intramacronucleata</taxon>
        <taxon>Spirotrichea</taxon>
        <taxon>Stichotrichia</taxon>
        <taxon>Sporadotrichida</taxon>
        <taxon>Halteriidae</taxon>
        <taxon>Halteria</taxon>
    </lineage>
</organism>
<dbReference type="OrthoDB" id="277832at2759"/>
<dbReference type="Gene3D" id="3.90.1140.10">
    <property type="entry name" value="Cyclic phosphodiesterase"/>
    <property type="match status" value="1"/>
</dbReference>
<reference evidence="2" key="1">
    <citation type="submission" date="2019-06" db="EMBL/GenBank/DDBJ databases">
        <authorList>
            <person name="Zheng W."/>
        </authorList>
    </citation>
    <scope>NUCLEOTIDE SEQUENCE</scope>
    <source>
        <strain evidence="2">QDHG01</strain>
    </source>
</reference>
<keyword evidence="3" id="KW-1185">Reference proteome</keyword>
<evidence type="ECO:0000313" key="2">
    <source>
        <dbReference type="EMBL" id="TNV81282.1"/>
    </source>
</evidence>
<dbReference type="GO" id="GO:0006355">
    <property type="term" value="P:regulation of DNA-templated transcription"/>
    <property type="evidence" value="ECO:0007669"/>
    <property type="project" value="TreeGrafter"/>
</dbReference>
<dbReference type="InterPro" id="IPR019510">
    <property type="entry name" value="AKAP7-like_phosphoesterase"/>
</dbReference>
<accession>A0A8J8NTD6</accession>
<dbReference type="AlphaFoldDB" id="A0A8J8NTD6"/>
<sequence length="184" mass="21240">MLHLTILMLDLSNQEKLTKAQALLTSLLPKIQNQFMKTPMNLTFKGVQTFQDKNPSEARVLYFEVKQDEGHGRLKSMASYIIDQFVTEGIIRQDELSQVKFNPSLGYYDMKFHLSLINSKRWETFNAKPAIDKFKDTSLGTFRVNQIHISSRSHIDEEDGSRVERNESRGQGYYACDGKIELVE</sequence>
<name>A0A8J8NTD6_HALGN</name>
<dbReference type="GO" id="GO:0006307">
    <property type="term" value="P:DNA alkylation repair"/>
    <property type="evidence" value="ECO:0007669"/>
    <property type="project" value="InterPro"/>
</dbReference>
<evidence type="ECO:0000259" key="1">
    <source>
        <dbReference type="Pfam" id="PF10469"/>
    </source>
</evidence>
<dbReference type="Pfam" id="PF10469">
    <property type="entry name" value="AKAP7_NLS"/>
    <property type="match status" value="1"/>
</dbReference>
<dbReference type="Proteomes" id="UP000785679">
    <property type="component" value="Unassembled WGS sequence"/>
</dbReference>
<gene>
    <name evidence="2" type="ORF">FGO68_gene8137</name>
</gene>
<comment type="caution">
    <text evidence="2">The sequence shown here is derived from an EMBL/GenBank/DDBJ whole genome shotgun (WGS) entry which is preliminary data.</text>
</comment>
<dbReference type="PANTHER" id="PTHR13360">
    <property type="entry name" value="ACTIVATING SIGNAL COINTEGRATOR 1 COMPLEX SUBUNIT 1"/>
    <property type="match status" value="1"/>
</dbReference>
<feature type="domain" description="A-kinase anchor protein 7-like phosphoesterase" evidence="1">
    <location>
        <begin position="2"/>
        <end position="160"/>
    </location>
</feature>
<dbReference type="PANTHER" id="PTHR13360:SF1">
    <property type="entry name" value="ACTIVATING SIGNAL COINTEGRATOR 1 COMPLEX SUBUNIT 1"/>
    <property type="match status" value="1"/>
</dbReference>
<evidence type="ECO:0000313" key="3">
    <source>
        <dbReference type="Proteomes" id="UP000785679"/>
    </source>
</evidence>
<protein>
    <recommendedName>
        <fullName evidence="1">A-kinase anchor protein 7-like phosphoesterase domain-containing protein</fullName>
    </recommendedName>
</protein>